<dbReference type="Pfam" id="PF02803">
    <property type="entry name" value="Thiolase_C"/>
    <property type="match status" value="1"/>
</dbReference>
<dbReference type="Pfam" id="PF00108">
    <property type="entry name" value="Thiolase_N"/>
    <property type="match status" value="1"/>
</dbReference>
<dbReference type="CDD" id="cd00751">
    <property type="entry name" value="thiolase"/>
    <property type="match status" value="1"/>
</dbReference>
<evidence type="ECO:0000313" key="19">
    <source>
        <dbReference type="Proteomes" id="UP000659697"/>
    </source>
</evidence>
<dbReference type="SUPFAM" id="SSF53901">
    <property type="entry name" value="Thiolase-like"/>
    <property type="match status" value="2"/>
</dbReference>
<evidence type="ECO:0000259" key="17">
    <source>
        <dbReference type="Pfam" id="PF02803"/>
    </source>
</evidence>
<gene>
    <name evidence="18" type="primary">catF</name>
    <name evidence="18" type="ORF">GCM10010919_21000</name>
</gene>
<dbReference type="PROSITE" id="PS00099">
    <property type="entry name" value="THIOLASE_3"/>
    <property type="match status" value="1"/>
</dbReference>
<evidence type="ECO:0000256" key="14">
    <source>
        <dbReference type="ARBA" id="ARBA00048527"/>
    </source>
</evidence>
<keyword evidence="11" id="KW-0443">Lipid metabolism</keyword>
<name>A0ABQ3KZ11_9ALTE</name>
<evidence type="ECO:0000256" key="7">
    <source>
        <dbReference type="ARBA" id="ARBA00022679"/>
    </source>
</evidence>
<comment type="caution">
    <text evidence="18">The sequence shown here is derived from an EMBL/GenBank/DDBJ whole genome shotgun (WGS) entry which is preliminary data.</text>
</comment>
<evidence type="ECO:0000256" key="10">
    <source>
        <dbReference type="ARBA" id="ARBA00022963"/>
    </source>
</evidence>
<evidence type="ECO:0000256" key="3">
    <source>
        <dbReference type="ARBA" id="ARBA00010982"/>
    </source>
</evidence>
<dbReference type="InterPro" id="IPR020613">
    <property type="entry name" value="Thiolase_CS"/>
</dbReference>
<evidence type="ECO:0000259" key="16">
    <source>
        <dbReference type="Pfam" id="PF00108"/>
    </source>
</evidence>
<comment type="function">
    <text evidence="1">Catalyzes thiolytic cleavage of beta-ketoadipyl-CoA to succinyl-CoA and acetyl-CoA.</text>
</comment>
<keyword evidence="8" id="KW-0058">Aromatic hydrocarbons catabolism</keyword>
<evidence type="ECO:0000313" key="18">
    <source>
        <dbReference type="EMBL" id="GHG70388.1"/>
    </source>
</evidence>
<dbReference type="PANTHER" id="PTHR18919">
    <property type="entry name" value="ACETYL-COA C-ACYLTRANSFERASE"/>
    <property type="match status" value="1"/>
</dbReference>
<dbReference type="PROSITE" id="PS00737">
    <property type="entry name" value="THIOLASE_2"/>
    <property type="match status" value="1"/>
</dbReference>
<comment type="similarity">
    <text evidence="3 15">Belongs to the thiolase-like superfamily. Thiolase family.</text>
</comment>
<evidence type="ECO:0000256" key="1">
    <source>
        <dbReference type="ARBA" id="ARBA00003720"/>
    </source>
</evidence>
<dbReference type="InterPro" id="IPR002155">
    <property type="entry name" value="Thiolase"/>
</dbReference>
<keyword evidence="9" id="KW-0276">Fatty acid metabolism</keyword>
<keyword evidence="19" id="KW-1185">Reference proteome</keyword>
<sequence>MSEVYICDAIRTPFGRFGGALAAVRADDLAAVPIKALMARQPQVNWQAVDDVVYGCANQAGEDNRNVARMAALLAGLPVEVPGTTVNRLCGSSLDAIAIAARAIKSGEQQLLIAGGVESMSRAPFVMGKADSAFSRNQKIEDTTIGWRFINPLMAELHGVDAMPATAENVAEDFNINRADQDAFALRSQQRAAAAQQAGILAAEITPVLIPQRKGEPLVINEDEHLRPDTTLAALQKLKPVVKADGTVTAGNASGVNDGACALLLASAEAVKAQQLTPRARILGTAVAGVAPRIMGFGPAPAVKKVLALTGLNLAQMDVIELNEAFAAQALAVTRDLGLADDEARVNPNGGAIALGHPLGASGARLVISALQQLERSGGLYGLCTMCIGVGQGIAMIIERLEATDVR</sequence>
<dbReference type="InterPro" id="IPR020616">
    <property type="entry name" value="Thiolase_N"/>
</dbReference>
<comment type="pathway">
    <text evidence="2">Aromatic compound metabolism; beta-ketoadipate pathway; acetyl-CoA and succinyl-CoA from 3-oxoadipate: step 2/2.</text>
</comment>
<dbReference type="Proteomes" id="UP000659697">
    <property type="component" value="Unassembled WGS sequence"/>
</dbReference>
<evidence type="ECO:0000256" key="13">
    <source>
        <dbReference type="ARBA" id="ARBA00041222"/>
    </source>
</evidence>
<evidence type="ECO:0000256" key="4">
    <source>
        <dbReference type="ARBA" id="ARBA00012233"/>
    </source>
</evidence>
<evidence type="ECO:0000256" key="5">
    <source>
        <dbReference type="ARBA" id="ARBA00016181"/>
    </source>
</evidence>
<dbReference type="PANTHER" id="PTHR18919:SF107">
    <property type="entry name" value="ACETYL-COA ACETYLTRANSFERASE, CYTOSOLIC"/>
    <property type="match status" value="1"/>
</dbReference>
<dbReference type="PROSITE" id="PS00098">
    <property type="entry name" value="THIOLASE_1"/>
    <property type="match status" value="1"/>
</dbReference>
<keyword evidence="12 15" id="KW-0012">Acyltransferase</keyword>
<feature type="domain" description="Thiolase N-terminal" evidence="16">
    <location>
        <begin position="4"/>
        <end position="268"/>
    </location>
</feature>
<feature type="domain" description="Thiolase C-terminal" evidence="17">
    <location>
        <begin position="277"/>
        <end position="400"/>
    </location>
</feature>
<dbReference type="NCBIfam" id="TIGR01930">
    <property type="entry name" value="AcCoA-C-Actrans"/>
    <property type="match status" value="1"/>
</dbReference>
<evidence type="ECO:0000256" key="6">
    <source>
        <dbReference type="ARBA" id="ARBA00022490"/>
    </source>
</evidence>
<dbReference type="NCBIfam" id="TIGR02430">
    <property type="entry name" value="pcaF"/>
    <property type="match status" value="1"/>
</dbReference>
<evidence type="ECO:0000256" key="9">
    <source>
        <dbReference type="ARBA" id="ARBA00022832"/>
    </source>
</evidence>
<keyword evidence="6" id="KW-0963">Cytoplasm</keyword>
<dbReference type="RefSeq" id="WP_189432950.1">
    <property type="nucleotide sequence ID" value="NZ_BNAO01000004.1"/>
</dbReference>
<keyword evidence="10" id="KW-0442">Lipid degradation</keyword>
<comment type="catalytic activity">
    <reaction evidence="14">
        <text>succinyl-CoA + acetyl-CoA = 3-oxoadipyl-CoA + CoA</text>
        <dbReference type="Rhea" id="RHEA:19481"/>
        <dbReference type="ChEBI" id="CHEBI:57287"/>
        <dbReference type="ChEBI" id="CHEBI:57288"/>
        <dbReference type="ChEBI" id="CHEBI:57292"/>
        <dbReference type="ChEBI" id="CHEBI:57348"/>
        <dbReference type="EC" id="2.3.1.174"/>
    </reaction>
</comment>
<evidence type="ECO:0000256" key="15">
    <source>
        <dbReference type="RuleBase" id="RU003557"/>
    </source>
</evidence>
<dbReference type="PIRSF" id="PIRSF000429">
    <property type="entry name" value="Ac-CoA_Ac_transf"/>
    <property type="match status" value="1"/>
</dbReference>
<dbReference type="NCBIfam" id="NF006551">
    <property type="entry name" value="PRK09050.1"/>
    <property type="match status" value="1"/>
</dbReference>
<evidence type="ECO:0000256" key="12">
    <source>
        <dbReference type="ARBA" id="ARBA00023315"/>
    </source>
</evidence>
<evidence type="ECO:0000256" key="11">
    <source>
        <dbReference type="ARBA" id="ARBA00023098"/>
    </source>
</evidence>
<dbReference type="EC" id="2.3.1.174" evidence="4"/>
<proteinExistence type="inferred from homology"/>
<evidence type="ECO:0000256" key="8">
    <source>
        <dbReference type="ARBA" id="ARBA00022797"/>
    </source>
</evidence>
<dbReference type="EMBL" id="BNAO01000004">
    <property type="protein sequence ID" value="GHG70388.1"/>
    <property type="molecule type" value="Genomic_DNA"/>
</dbReference>
<dbReference type="Gene3D" id="3.40.47.10">
    <property type="match status" value="1"/>
</dbReference>
<dbReference type="InterPro" id="IPR020610">
    <property type="entry name" value="Thiolase_AS"/>
</dbReference>
<evidence type="ECO:0000256" key="2">
    <source>
        <dbReference type="ARBA" id="ARBA00005071"/>
    </source>
</evidence>
<dbReference type="InterPro" id="IPR012793">
    <property type="entry name" value="PcaF"/>
</dbReference>
<dbReference type="InterPro" id="IPR016039">
    <property type="entry name" value="Thiolase-like"/>
</dbReference>
<organism evidence="18 19">
    <name type="scientific">Alishewanella longhuensis</name>
    <dbReference type="NCBI Taxonomy" id="1091037"/>
    <lineage>
        <taxon>Bacteria</taxon>
        <taxon>Pseudomonadati</taxon>
        <taxon>Pseudomonadota</taxon>
        <taxon>Gammaproteobacteria</taxon>
        <taxon>Alteromonadales</taxon>
        <taxon>Alteromonadaceae</taxon>
        <taxon>Alishewanella</taxon>
    </lineage>
</organism>
<reference evidence="19" key="1">
    <citation type="journal article" date="2019" name="Int. J. Syst. Evol. Microbiol.">
        <title>The Global Catalogue of Microorganisms (GCM) 10K type strain sequencing project: providing services to taxonomists for standard genome sequencing and annotation.</title>
        <authorList>
            <consortium name="The Broad Institute Genomics Platform"/>
            <consortium name="The Broad Institute Genome Sequencing Center for Infectious Disease"/>
            <person name="Wu L."/>
            <person name="Ma J."/>
        </authorList>
    </citation>
    <scope>NUCLEOTIDE SEQUENCE [LARGE SCALE GENOMIC DNA]</scope>
    <source>
        <strain evidence="19">CGMCC 1.7003</strain>
    </source>
</reference>
<dbReference type="InterPro" id="IPR020615">
    <property type="entry name" value="Thiolase_acyl_enz_int_AS"/>
</dbReference>
<accession>A0ABQ3KZ11</accession>
<protein>
    <recommendedName>
        <fullName evidence="5">Beta-ketoadipyl-CoA thiolase</fullName>
        <ecNumber evidence="4">2.3.1.174</ecNumber>
    </recommendedName>
    <alternativeName>
        <fullName evidence="13">3-oxoadipyl-CoA thiolase</fullName>
    </alternativeName>
</protein>
<keyword evidence="7 15" id="KW-0808">Transferase</keyword>
<dbReference type="InterPro" id="IPR020617">
    <property type="entry name" value="Thiolase_C"/>
</dbReference>